<comment type="subcellular location">
    <subcellularLocation>
        <location evidence="1">Secreted</location>
    </subcellularLocation>
</comment>
<name>A0A7D5HWB8_9PSED</name>
<dbReference type="PANTHER" id="PTHR10009:SF18">
    <property type="entry name" value="PROTEIN YELLOW-LIKE PROTEIN"/>
    <property type="match status" value="1"/>
</dbReference>
<feature type="signal peptide" evidence="3">
    <location>
        <begin position="1"/>
        <end position="22"/>
    </location>
</feature>
<dbReference type="EMBL" id="CP056030">
    <property type="protein sequence ID" value="QKZ04171.1"/>
    <property type="molecule type" value="Genomic_DNA"/>
</dbReference>
<dbReference type="SUPFAM" id="SSF101898">
    <property type="entry name" value="NHL repeat"/>
    <property type="match status" value="1"/>
</dbReference>
<reference evidence="4 5" key="1">
    <citation type="submission" date="2020-06" db="EMBL/GenBank/DDBJ databases">
        <title>Pseudomonas eucalypticola sp. nov., an endophyte of Eucalyptus dunnii leaves with biocontrol ability of eucalyptus leaf blight.</title>
        <authorList>
            <person name="Liu Y."/>
            <person name="Song Z."/>
            <person name="Zeng H."/>
            <person name="Lu M."/>
            <person name="Wang X."/>
            <person name="Lian X."/>
            <person name="Zhang Q."/>
        </authorList>
    </citation>
    <scope>NUCLEOTIDE SEQUENCE [LARGE SCALE GENOMIC DNA]</scope>
    <source>
        <strain evidence="4 5">NP-1</strain>
    </source>
</reference>
<keyword evidence="5" id="KW-1185">Reference proteome</keyword>
<feature type="chain" id="PRO_5028799872" description="Major royal jelly protein" evidence="3">
    <location>
        <begin position="23"/>
        <end position="380"/>
    </location>
</feature>
<dbReference type="InterPro" id="IPR017996">
    <property type="entry name" value="MRJP/yellow-related"/>
</dbReference>
<dbReference type="Proteomes" id="UP000509568">
    <property type="component" value="Chromosome"/>
</dbReference>
<evidence type="ECO:0000256" key="1">
    <source>
        <dbReference type="ARBA" id="ARBA00004613"/>
    </source>
</evidence>
<protein>
    <recommendedName>
        <fullName evidence="6">Major royal jelly protein</fullName>
    </recommendedName>
</protein>
<dbReference type="AlphaFoldDB" id="A0A7D5HWB8"/>
<accession>A0A7D5HWB8</accession>
<gene>
    <name evidence="4" type="ORF">HWQ56_10410</name>
</gene>
<keyword evidence="3" id="KW-0732">Signal</keyword>
<evidence type="ECO:0008006" key="6">
    <source>
        <dbReference type="Google" id="ProtNLM"/>
    </source>
</evidence>
<dbReference type="InterPro" id="IPR011042">
    <property type="entry name" value="6-blade_b-propeller_TolB-like"/>
</dbReference>
<dbReference type="PANTHER" id="PTHR10009">
    <property type="entry name" value="PROTEIN YELLOW-RELATED"/>
    <property type="match status" value="1"/>
</dbReference>
<proteinExistence type="predicted"/>
<sequence length="380" mass="40917">MHSMYRIAALVAALSVSMTGQADQTNNGKSAPAFGNGPVKIEQVAFFPDQQSTGVAISRTGRLFVSLPRLSLDNPISLGEVIDGKIRPYPDLAWNAYRSSNGDRNKPAEQFVTAQAIVTDHQDNLWVLDPATPKRSGPIKGAVKLVKIDLARNKVVKVFYFDDKAVPEGASLNDVRFSPDDHFAYLSDVANPGHAGAIVVMDLRTGKAWRALDGDPSTQTSPDLYLMGDGKKLLGPDGKGLQLNVDGIEISPDGSTFYWQALTGDTVYSVPTADLDDPARALKAKATPVAKTHPADGLWIDRAGRFFVSNPSEDSVEVADHVGAPLKLLVKDKRMRWPDSFAQGADGALYVSASFIGDSPWFHPEAKTTPSAVFRITAGQ</sequence>
<dbReference type="KEGG" id="pez:HWQ56_10410"/>
<keyword evidence="2" id="KW-0964">Secreted</keyword>
<organism evidence="4 5">
    <name type="scientific">Pseudomonas eucalypticola</name>
    <dbReference type="NCBI Taxonomy" id="2599595"/>
    <lineage>
        <taxon>Bacteria</taxon>
        <taxon>Pseudomonadati</taxon>
        <taxon>Pseudomonadota</taxon>
        <taxon>Gammaproteobacteria</taxon>
        <taxon>Pseudomonadales</taxon>
        <taxon>Pseudomonadaceae</taxon>
        <taxon>Pseudomonas</taxon>
    </lineage>
</organism>
<dbReference type="Pfam" id="PF03022">
    <property type="entry name" value="MRJP"/>
    <property type="match status" value="1"/>
</dbReference>
<evidence type="ECO:0000313" key="4">
    <source>
        <dbReference type="EMBL" id="QKZ04171.1"/>
    </source>
</evidence>
<dbReference type="GO" id="GO:0005576">
    <property type="term" value="C:extracellular region"/>
    <property type="evidence" value="ECO:0007669"/>
    <property type="project" value="UniProtKB-SubCell"/>
</dbReference>
<evidence type="ECO:0000313" key="5">
    <source>
        <dbReference type="Proteomes" id="UP000509568"/>
    </source>
</evidence>
<dbReference type="Gene3D" id="2.120.10.30">
    <property type="entry name" value="TolB, C-terminal domain"/>
    <property type="match status" value="1"/>
</dbReference>
<evidence type="ECO:0000256" key="2">
    <source>
        <dbReference type="ARBA" id="ARBA00022525"/>
    </source>
</evidence>
<evidence type="ECO:0000256" key="3">
    <source>
        <dbReference type="SAM" id="SignalP"/>
    </source>
</evidence>
<dbReference type="RefSeq" id="WP_176570390.1">
    <property type="nucleotide sequence ID" value="NZ_CP056030.1"/>
</dbReference>